<dbReference type="EMBL" id="CAJHJG010006224">
    <property type="protein sequence ID" value="CAD6955595.1"/>
    <property type="molecule type" value="Genomic_DNA"/>
</dbReference>
<feature type="region of interest" description="Disordered" evidence="1">
    <location>
        <begin position="125"/>
        <end position="175"/>
    </location>
</feature>
<proteinExistence type="predicted"/>
<sequence length="550" mass="56483">MDPQAPAPLSLGGQTRTTLSDGMIEGIPGLGNHPLTAEAPPNGSGTAMPPPPAPNPVQQPPPPPTFQEINAQPLQAIALAASSVNNPTGLTEPPPPTAPTNEGGDGPREETTLHQLGLRDHSISLDLSRDPDASHAGPSSQRRPRESGSVSNGDDDADASRSRAAAKRARMSVATEEHFEGPINIHKNGGLFSTAFNPYAMPDLDVLATHWSTAARAALRGRVIGLMRFFRIAGYLPPPAKGDGEAERESRKAQRVSRGYESWKCRACGTVLNPVCGETGNARKHISLGKCSGLFSPLESALLFDQDEEVRGILQGSGARVMNSDGSPVAPLAPTQTQPGASTAADAGATNGVPPPGSWFELAAVSAAEAERNAAMGILPAGGPTHPGQGSVGPGKEPAAVPNRRKSNLRFRPTADGGMNPGAGASSIKGGGTDANAGDTSSSSLSQTPIYSQQADGSVILVGHNQSSGALPSSSSSPSNNVLGPSAIVIGPAFRAPSALAVASYFVATGQPPEHADSLAWRYLFDGVPGMPSALAIREAMRGTQHVQQQ</sequence>
<name>A0A177UCB9_9BASI</name>
<feature type="region of interest" description="Disordered" evidence="1">
    <location>
        <begin position="319"/>
        <end position="356"/>
    </location>
</feature>
<feature type="compositionally biased region" description="Pro residues" evidence="1">
    <location>
        <begin position="48"/>
        <end position="65"/>
    </location>
</feature>
<reference evidence="2" key="3">
    <citation type="submission" date="2020-10" db="EMBL/GenBank/DDBJ databases">
        <authorList>
            <person name="Sedaghatjoo S."/>
        </authorList>
    </citation>
    <scope>NUCLEOTIDE SEQUENCE</scope>
    <source>
        <strain evidence="2">AZH3</strain>
    </source>
</reference>
<organism evidence="3 4">
    <name type="scientific">Tilletia caries</name>
    <name type="common">wheat bunt fungus</name>
    <dbReference type="NCBI Taxonomy" id="13290"/>
    <lineage>
        <taxon>Eukaryota</taxon>
        <taxon>Fungi</taxon>
        <taxon>Dikarya</taxon>
        <taxon>Basidiomycota</taxon>
        <taxon>Ustilaginomycotina</taxon>
        <taxon>Exobasidiomycetes</taxon>
        <taxon>Tilletiales</taxon>
        <taxon>Tilletiaceae</taxon>
        <taxon>Tilletia</taxon>
    </lineage>
</organism>
<protein>
    <submittedName>
        <fullName evidence="3">Uncharacterized protein</fullName>
    </submittedName>
</protein>
<comment type="caution">
    <text evidence="3">The sequence shown here is derived from an EMBL/GenBank/DDBJ whole genome shotgun (WGS) entry which is preliminary data.</text>
</comment>
<dbReference type="AlphaFoldDB" id="A0A177UCB9"/>
<feature type="compositionally biased region" description="Polar residues" evidence="1">
    <location>
        <begin position="438"/>
        <end position="448"/>
    </location>
</feature>
<dbReference type="Proteomes" id="UP000836402">
    <property type="component" value="Unassembled WGS sequence"/>
</dbReference>
<evidence type="ECO:0000313" key="2">
    <source>
        <dbReference type="EMBL" id="CAD6955595.1"/>
    </source>
</evidence>
<dbReference type="Proteomes" id="UP000077671">
    <property type="component" value="Unassembled WGS sequence"/>
</dbReference>
<feature type="region of interest" description="Disordered" evidence="1">
    <location>
        <begin position="377"/>
        <end position="448"/>
    </location>
</feature>
<evidence type="ECO:0000313" key="5">
    <source>
        <dbReference type="Proteomes" id="UP000836402"/>
    </source>
</evidence>
<evidence type="ECO:0000313" key="3">
    <source>
        <dbReference type="EMBL" id="KAE8258875.1"/>
    </source>
</evidence>
<evidence type="ECO:0000256" key="1">
    <source>
        <dbReference type="SAM" id="MobiDB-lite"/>
    </source>
</evidence>
<reference evidence="3" key="1">
    <citation type="submission" date="2016-04" db="EMBL/GenBank/DDBJ databases">
        <authorList>
            <person name="Nguyen H.D."/>
            <person name="Kesanakurti P."/>
            <person name="Cullis J."/>
            <person name="Levesque C.A."/>
            <person name="Hambleton S."/>
        </authorList>
    </citation>
    <scope>NUCLEOTIDE SEQUENCE</scope>
    <source>
        <strain evidence="3">DAOMC 238032</strain>
    </source>
</reference>
<feature type="region of interest" description="Disordered" evidence="1">
    <location>
        <begin position="1"/>
        <end position="111"/>
    </location>
</feature>
<evidence type="ECO:0000313" key="4">
    <source>
        <dbReference type="Proteomes" id="UP000077671"/>
    </source>
</evidence>
<dbReference type="EMBL" id="LWDD02000559">
    <property type="protein sequence ID" value="KAE8258875.1"/>
    <property type="molecule type" value="Genomic_DNA"/>
</dbReference>
<keyword evidence="5" id="KW-1185">Reference proteome</keyword>
<reference evidence="3" key="2">
    <citation type="journal article" date="2019" name="IMA Fungus">
        <title>Genome sequencing and comparison of five Tilletia species to identify candidate genes for the detection of regulated species infecting wheat.</title>
        <authorList>
            <person name="Nguyen H.D.T."/>
            <person name="Sultana T."/>
            <person name="Kesanakurti P."/>
            <person name="Hambleton S."/>
        </authorList>
    </citation>
    <scope>NUCLEOTIDE SEQUENCE</scope>
    <source>
        <strain evidence="3">DAOMC 238032</strain>
    </source>
</reference>
<gene>
    <name evidence="3" type="ORF">A4X03_0g4261</name>
    <name evidence="2" type="ORF">JKIAZH3_G541</name>
</gene>
<accession>A0A177UCB9</accession>